<organism evidence="3 4">
    <name type="scientific">Panagrolaimus superbus</name>
    <dbReference type="NCBI Taxonomy" id="310955"/>
    <lineage>
        <taxon>Eukaryota</taxon>
        <taxon>Metazoa</taxon>
        <taxon>Ecdysozoa</taxon>
        <taxon>Nematoda</taxon>
        <taxon>Chromadorea</taxon>
        <taxon>Rhabditida</taxon>
        <taxon>Tylenchina</taxon>
        <taxon>Panagrolaimomorpha</taxon>
        <taxon>Panagrolaimoidea</taxon>
        <taxon>Panagrolaimidae</taxon>
        <taxon>Panagrolaimus</taxon>
    </lineage>
</organism>
<feature type="chain" id="PRO_5037387203" evidence="2">
    <location>
        <begin position="20"/>
        <end position="321"/>
    </location>
</feature>
<evidence type="ECO:0000256" key="1">
    <source>
        <dbReference type="SAM" id="MobiDB-lite"/>
    </source>
</evidence>
<dbReference type="WBParaSite" id="PSU_v2.g11368.t1">
    <property type="protein sequence ID" value="PSU_v2.g11368.t1"/>
    <property type="gene ID" value="PSU_v2.g11368"/>
</dbReference>
<keyword evidence="3" id="KW-1185">Reference proteome</keyword>
<evidence type="ECO:0000256" key="2">
    <source>
        <dbReference type="SAM" id="SignalP"/>
    </source>
</evidence>
<accession>A0A914XWM6</accession>
<reference evidence="4" key="1">
    <citation type="submission" date="2022-11" db="UniProtKB">
        <authorList>
            <consortium name="WormBaseParasite"/>
        </authorList>
    </citation>
    <scope>IDENTIFICATION</scope>
</reference>
<evidence type="ECO:0000313" key="3">
    <source>
        <dbReference type="Proteomes" id="UP000887577"/>
    </source>
</evidence>
<name>A0A914XWM6_9BILA</name>
<keyword evidence="2" id="KW-0732">Signal</keyword>
<feature type="region of interest" description="Disordered" evidence="1">
    <location>
        <begin position="301"/>
        <end position="321"/>
    </location>
</feature>
<feature type="signal peptide" evidence="2">
    <location>
        <begin position="1"/>
        <end position="19"/>
    </location>
</feature>
<dbReference type="Proteomes" id="UP000887577">
    <property type="component" value="Unplaced"/>
</dbReference>
<sequence length="321" mass="37051">MNKLYFTFVFAAFFVLGFAHPAYKKEFDKILDSNGCLKSCMKNLTIFDEEISFMKNPNLQRYFRKIDDICAIISSTRECIDKCEIESNPFALESINVICLPEIKEKIDKINDCLATKTKTTKTIDIYQNCASKCGDYNVVNDQVHHLTQSINEAELKENEKVNPIMDKTNEACGIFKCVTKCNVETITFECGKEAGEEVQGILQQIFNTHFNDLQKLNIVEKMSKTIPPQCNYMWDPSAIFSVVSNEVDSKIVEDLSNPPENLGKLQFELLLKQLKLVDKQDELINRENQKLDMDLLSQKLNHKQQQQQPKSFEESRFFFN</sequence>
<protein>
    <submittedName>
        <fullName evidence="4">Uncharacterized protein</fullName>
    </submittedName>
</protein>
<dbReference type="AlphaFoldDB" id="A0A914XWM6"/>
<evidence type="ECO:0000313" key="4">
    <source>
        <dbReference type="WBParaSite" id="PSU_v2.g11368.t1"/>
    </source>
</evidence>
<proteinExistence type="predicted"/>
<feature type="compositionally biased region" description="Basic and acidic residues" evidence="1">
    <location>
        <begin position="312"/>
        <end position="321"/>
    </location>
</feature>